<keyword evidence="1" id="KW-0472">Membrane</keyword>
<evidence type="ECO:0000256" key="1">
    <source>
        <dbReference type="SAM" id="Phobius"/>
    </source>
</evidence>
<keyword evidence="1" id="KW-1133">Transmembrane helix</keyword>
<comment type="caution">
    <text evidence="2">The sequence shown here is derived from an EMBL/GenBank/DDBJ whole genome shotgun (WGS) entry which is preliminary data.</text>
</comment>
<dbReference type="EMBL" id="QBKQ01000001">
    <property type="protein sequence ID" value="PTX44556.1"/>
    <property type="molecule type" value="Genomic_DNA"/>
</dbReference>
<keyword evidence="1" id="KW-0812">Transmembrane</keyword>
<protein>
    <submittedName>
        <fullName evidence="2">Uncharacterized protein DUF4271</fullName>
    </submittedName>
</protein>
<proteinExistence type="predicted"/>
<sequence>MFSYPNKGQNFTFVKNYSMQATERIYEYQDWITILFLSCFVLLVVAKILFPQRFEEFTSLLNSGKFIAFKGKENKAFHGFNILLLTLQAVSVSIFLFIIYRYFREGQTPDLVIFIRIFTAYFCFVLIKAGIEKIIGNIFEIDEKVDYYIFQKFSYRNFISIFLLFASLFLIYTFYPTALIIGIIGGSAIIANAIGLFIIYRRNQSAIGANWFYFILYLCALEIAPYIILYKLITN</sequence>
<dbReference type="Pfam" id="PF14093">
    <property type="entry name" value="DUF4271"/>
    <property type="match status" value="1"/>
</dbReference>
<feature type="transmembrane region" description="Helical" evidence="1">
    <location>
        <begin position="178"/>
        <end position="199"/>
    </location>
</feature>
<feature type="transmembrane region" description="Helical" evidence="1">
    <location>
        <begin position="153"/>
        <end position="172"/>
    </location>
</feature>
<reference evidence="2 3" key="1">
    <citation type="submission" date="2018-04" db="EMBL/GenBank/DDBJ databases">
        <title>Genomic Encyclopedia of Archaeal and Bacterial Type Strains, Phase II (KMG-II): from individual species to whole genera.</title>
        <authorList>
            <person name="Goeker M."/>
        </authorList>
    </citation>
    <scope>NUCLEOTIDE SEQUENCE [LARGE SCALE GENOMIC DNA]</scope>
    <source>
        <strain evidence="2 3">DSM 23082</strain>
    </source>
</reference>
<evidence type="ECO:0000313" key="2">
    <source>
        <dbReference type="EMBL" id="PTX44556.1"/>
    </source>
</evidence>
<feature type="transmembrane region" description="Helical" evidence="1">
    <location>
        <begin position="80"/>
        <end position="100"/>
    </location>
</feature>
<accession>A0A2T6ALC8</accession>
<dbReference type="AlphaFoldDB" id="A0A2T6ALC8"/>
<name>A0A2T6ALC8_9FLAO</name>
<keyword evidence="3" id="KW-1185">Reference proteome</keyword>
<organism evidence="2 3">
    <name type="scientific">Christiangramia gaetbulicola</name>
    <dbReference type="NCBI Taxonomy" id="703340"/>
    <lineage>
        <taxon>Bacteria</taxon>
        <taxon>Pseudomonadati</taxon>
        <taxon>Bacteroidota</taxon>
        <taxon>Flavobacteriia</taxon>
        <taxon>Flavobacteriales</taxon>
        <taxon>Flavobacteriaceae</taxon>
        <taxon>Christiangramia</taxon>
    </lineage>
</organism>
<dbReference type="Proteomes" id="UP000244174">
    <property type="component" value="Unassembled WGS sequence"/>
</dbReference>
<feature type="transmembrane region" description="Helical" evidence="1">
    <location>
        <begin position="31"/>
        <end position="50"/>
    </location>
</feature>
<dbReference type="InterPro" id="IPR025367">
    <property type="entry name" value="DUF4271"/>
</dbReference>
<gene>
    <name evidence="2" type="ORF">C8P64_0536</name>
</gene>
<feature type="transmembrane region" description="Helical" evidence="1">
    <location>
        <begin position="112"/>
        <end position="131"/>
    </location>
</feature>
<feature type="transmembrane region" description="Helical" evidence="1">
    <location>
        <begin position="211"/>
        <end position="233"/>
    </location>
</feature>
<evidence type="ECO:0000313" key="3">
    <source>
        <dbReference type="Proteomes" id="UP000244174"/>
    </source>
</evidence>